<dbReference type="InterPro" id="IPR025110">
    <property type="entry name" value="AMP-bd_C"/>
</dbReference>
<evidence type="ECO:0000259" key="4">
    <source>
        <dbReference type="Pfam" id="PF13193"/>
    </source>
</evidence>
<dbReference type="Pfam" id="PF13193">
    <property type="entry name" value="AMP-binding_C"/>
    <property type="match status" value="1"/>
</dbReference>
<dbReference type="Gene3D" id="3.30.300.30">
    <property type="match status" value="1"/>
</dbReference>
<dbReference type="SUPFAM" id="SSF56801">
    <property type="entry name" value="Acetyl-CoA synthetase-like"/>
    <property type="match status" value="1"/>
</dbReference>
<name>A0A7L4YMX8_9ACTN</name>
<gene>
    <name evidence="5" type="ORF">EK0264_10305</name>
</gene>
<dbReference type="PANTHER" id="PTHR43767:SF1">
    <property type="entry name" value="NONRIBOSOMAL PEPTIDE SYNTHASE PES1 (EUROFUNG)-RELATED"/>
    <property type="match status" value="1"/>
</dbReference>
<evidence type="ECO:0000256" key="2">
    <source>
        <dbReference type="ARBA" id="ARBA00022598"/>
    </source>
</evidence>
<dbReference type="InterPro" id="IPR045851">
    <property type="entry name" value="AMP-bd_C_sf"/>
</dbReference>
<dbReference type="Pfam" id="PF00501">
    <property type="entry name" value="AMP-binding"/>
    <property type="match status" value="1"/>
</dbReference>
<dbReference type="InterPro" id="IPR042099">
    <property type="entry name" value="ANL_N_sf"/>
</dbReference>
<dbReference type="GO" id="GO:0016878">
    <property type="term" value="F:acid-thiol ligase activity"/>
    <property type="evidence" value="ECO:0007669"/>
    <property type="project" value="UniProtKB-ARBA"/>
</dbReference>
<dbReference type="AlphaFoldDB" id="A0A7L4YMX8"/>
<comment type="similarity">
    <text evidence="1">Belongs to the ATP-dependent AMP-binding enzyme family.</text>
</comment>
<feature type="domain" description="AMP-dependent synthetase/ligase" evidence="3">
    <location>
        <begin position="10"/>
        <end position="361"/>
    </location>
</feature>
<feature type="domain" description="AMP-binding enzyme C-terminal" evidence="4">
    <location>
        <begin position="411"/>
        <end position="486"/>
    </location>
</feature>
<dbReference type="OrthoDB" id="9803968at2"/>
<dbReference type="InterPro" id="IPR050237">
    <property type="entry name" value="ATP-dep_AMP-bd_enzyme"/>
</dbReference>
<evidence type="ECO:0000256" key="1">
    <source>
        <dbReference type="ARBA" id="ARBA00006432"/>
    </source>
</evidence>
<dbReference type="FunFam" id="3.30.300.30:FF:000008">
    <property type="entry name" value="2,3-dihydroxybenzoate-AMP ligase"/>
    <property type="match status" value="1"/>
</dbReference>
<dbReference type="RefSeq" id="WP_159545327.1">
    <property type="nucleotide sequence ID" value="NZ_CP047156.1"/>
</dbReference>
<dbReference type="InParanoid" id="A0A7L4YMX8"/>
<protein>
    <submittedName>
        <fullName evidence="5">AMP-binding protein</fullName>
    </submittedName>
</protein>
<dbReference type="InterPro" id="IPR020845">
    <property type="entry name" value="AMP-binding_CS"/>
</dbReference>
<accession>A0A7L4YMX8</accession>
<sequence>MYLTAGLHKSLQLAPDATMLIDGEVRRSFGEVADRVARLAGALRSLGAQPGDRIGILSLNSAAYAEIVLACAWGGFVFAPINARWSVPEMQFQVDDAQIAICFTDNACAAAASRLTGLRQLVSTAAELDSLIASGEPIEDQRMGWDELAGLLYTGGTTGRAKGVMINARGILTSTYGSLASAGQPLVAERFLHISPFYHLAALGSLLLQVQLGSTHILLPAFEIDAFLDTVSHEEVSATTLVPTMMHLVFTEALASGRSLPTLRRIGYGASPISEATLRLTMQAVPGVLLAQRYGMTELGPVATVLAPHDHDLERPDRLRSAGRAALHNEVRVVDPSDRPLPTGEVGEVVVRGANVMMGYWNLPEQTADTLRGGWMHTGDLGYFDDEGFLYVVDRVKDMIVTGGENVYSTEVEKALAAHPAVDQVAVVGVPDDDWGERVHAYVVLAGGESVDASALREFTGKQIAHYKVPKTIDFIDEMPLSPVGKILKRELRQRVSSNAVVEQRRPRGA</sequence>
<dbReference type="Proteomes" id="UP000463857">
    <property type="component" value="Chromosome"/>
</dbReference>
<keyword evidence="6" id="KW-1185">Reference proteome</keyword>
<dbReference type="InterPro" id="IPR000873">
    <property type="entry name" value="AMP-dep_synth/lig_dom"/>
</dbReference>
<reference evidence="5 6" key="1">
    <citation type="journal article" date="2018" name="Int. J. Syst. Evol. Microbiol.">
        <title>Epidermidibacterium keratini gen. nov., sp. nov., a member of the family Sporichthyaceae, isolated from keratin epidermis.</title>
        <authorList>
            <person name="Lee D.G."/>
            <person name="Trujillo M.E."/>
            <person name="Kang S."/>
            <person name="Nam J.J."/>
            <person name="Kim Y.J."/>
        </authorList>
    </citation>
    <scope>NUCLEOTIDE SEQUENCE [LARGE SCALE GENOMIC DNA]</scope>
    <source>
        <strain evidence="5 6">EPI-7</strain>
    </source>
</reference>
<dbReference type="EMBL" id="CP047156">
    <property type="protein sequence ID" value="QHC00641.1"/>
    <property type="molecule type" value="Genomic_DNA"/>
</dbReference>
<proteinExistence type="inferred from homology"/>
<evidence type="ECO:0000313" key="6">
    <source>
        <dbReference type="Proteomes" id="UP000463857"/>
    </source>
</evidence>
<dbReference type="PANTHER" id="PTHR43767">
    <property type="entry name" value="LONG-CHAIN-FATTY-ACID--COA LIGASE"/>
    <property type="match status" value="1"/>
</dbReference>
<evidence type="ECO:0000259" key="3">
    <source>
        <dbReference type="Pfam" id="PF00501"/>
    </source>
</evidence>
<organism evidence="5 6">
    <name type="scientific">Epidermidibacterium keratini</name>
    <dbReference type="NCBI Taxonomy" id="1891644"/>
    <lineage>
        <taxon>Bacteria</taxon>
        <taxon>Bacillati</taxon>
        <taxon>Actinomycetota</taxon>
        <taxon>Actinomycetes</taxon>
        <taxon>Sporichthyales</taxon>
        <taxon>Sporichthyaceae</taxon>
        <taxon>Epidermidibacterium</taxon>
    </lineage>
</organism>
<evidence type="ECO:0000313" key="5">
    <source>
        <dbReference type="EMBL" id="QHC00641.1"/>
    </source>
</evidence>
<keyword evidence="2" id="KW-0436">Ligase</keyword>
<dbReference type="PROSITE" id="PS00455">
    <property type="entry name" value="AMP_BINDING"/>
    <property type="match status" value="1"/>
</dbReference>
<dbReference type="Gene3D" id="3.40.50.12780">
    <property type="entry name" value="N-terminal domain of ligase-like"/>
    <property type="match status" value="1"/>
</dbReference>
<dbReference type="KEGG" id="eke:EK0264_10305"/>